<dbReference type="EMBL" id="JAVFWO010000002">
    <property type="protein sequence ID" value="MDQ7877389.1"/>
    <property type="molecule type" value="Genomic_DNA"/>
</dbReference>
<name>A0ABU0YYH7_9MICO</name>
<comment type="caution">
    <text evidence="1">The sequence shown here is derived from an EMBL/GenBank/DDBJ whole genome shotgun (WGS) entry which is preliminary data.</text>
</comment>
<sequence>MPQIVLNIDNINTAAARLGLTDVIATSEPVTCELLVRLQMLLGLDLAVLAHITRETPKELPVAG</sequence>
<gene>
    <name evidence="1" type="ORF">Q9R08_05295</name>
</gene>
<accession>A0ABU0YYH7</accession>
<evidence type="ECO:0000313" key="2">
    <source>
        <dbReference type="Proteomes" id="UP001235133"/>
    </source>
</evidence>
<dbReference type="RefSeq" id="WP_308867701.1">
    <property type="nucleotide sequence ID" value="NZ_JAVFWO010000002.1"/>
</dbReference>
<protein>
    <submittedName>
        <fullName evidence="1">Uncharacterized protein</fullName>
    </submittedName>
</protein>
<proteinExistence type="predicted"/>
<evidence type="ECO:0000313" key="1">
    <source>
        <dbReference type="EMBL" id="MDQ7877389.1"/>
    </source>
</evidence>
<reference evidence="1 2" key="1">
    <citation type="submission" date="2023-08" db="EMBL/GenBank/DDBJ databases">
        <title>Microbacterium psychrotolerans sp. nov., a psychrotolerant bacterium isolated from soil in Heilongjiang Province, China.</title>
        <authorList>
            <person name="An P."/>
            <person name="Zhao D."/>
            <person name="Xiang H."/>
        </authorList>
    </citation>
    <scope>NUCLEOTIDE SEQUENCE [LARGE SCALE GENOMIC DNA]</scope>
    <source>
        <strain evidence="1 2">QXD-8</strain>
    </source>
</reference>
<keyword evidence="2" id="KW-1185">Reference proteome</keyword>
<organism evidence="1 2">
    <name type="scientific">Microbacterium psychrotolerans</name>
    <dbReference type="NCBI Taxonomy" id="3068321"/>
    <lineage>
        <taxon>Bacteria</taxon>
        <taxon>Bacillati</taxon>
        <taxon>Actinomycetota</taxon>
        <taxon>Actinomycetes</taxon>
        <taxon>Micrococcales</taxon>
        <taxon>Microbacteriaceae</taxon>
        <taxon>Microbacterium</taxon>
    </lineage>
</organism>
<dbReference type="Proteomes" id="UP001235133">
    <property type="component" value="Unassembled WGS sequence"/>
</dbReference>